<feature type="domain" description="NmrA-like" evidence="3">
    <location>
        <begin position="66"/>
        <end position="340"/>
    </location>
</feature>
<evidence type="ECO:0000259" key="3">
    <source>
        <dbReference type="Pfam" id="PF05368"/>
    </source>
</evidence>
<dbReference type="KEGG" id="srub:C2R22_13980"/>
<dbReference type="Proteomes" id="UP000236584">
    <property type="component" value="Chromosome"/>
</dbReference>
<comment type="similarity">
    <text evidence="1">Belongs to the NmrA-type oxidoreductase family.</text>
</comment>
<sequence>MVDGSTQVVPRVLEVLVHICPYVGNRYEYCGAFTECDYIPEQSADITPHGRFIPRESLLSPVALTKVLVAGATGQQGGAVVEALRSGAYGEYEVYGMTRDAGSDAAAALTERGVHVVEADLNDRASLDAAVEGMDAVFLVTTFFEEGPAVETEHGTRMVDACVDAGVDYVVYSSVAGADRAPLEHFESKHRVEEYIVDSGLEWTFVRPVYFMQNFAWQEGDIRDGTLAMPLAEGVALAVVDVADIGRMAATAFADPDTWTGERVELAGDELTLEAFAAVFADALGRAVEAVHVDVDTYRAEAGDEMADMYQWFNEQGYDVDVAALSEWTEIDYATFAEYVDAHWASRPAPASA</sequence>
<dbReference type="SUPFAM" id="SSF51735">
    <property type="entry name" value="NAD(P)-binding Rossmann-fold domains"/>
    <property type="match status" value="1"/>
</dbReference>
<organism evidence="4 5">
    <name type="scientific">Salinigranum rubrum</name>
    <dbReference type="NCBI Taxonomy" id="755307"/>
    <lineage>
        <taxon>Archaea</taxon>
        <taxon>Methanobacteriati</taxon>
        <taxon>Methanobacteriota</taxon>
        <taxon>Stenosarchaea group</taxon>
        <taxon>Halobacteria</taxon>
        <taxon>Halobacteriales</taxon>
        <taxon>Haloferacaceae</taxon>
        <taxon>Salinigranum</taxon>
    </lineage>
</organism>
<dbReference type="Pfam" id="PF05368">
    <property type="entry name" value="NmrA"/>
    <property type="match status" value="1"/>
</dbReference>
<evidence type="ECO:0000313" key="5">
    <source>
        <dbReference type="Proteomes" id="UP000236584"/>
    </source>
</evidence>
<name>A0A2I8VL02_9EURY</name>
<reference evidence="4 5" key="1">
    <citation type="submission" date="2018-01" db="EMBL/GenBank/DDBJ databases">
        <title>Complete genome sequence of Salinigranum rubrum GX10T, an extremely halophilic archaeon isolated from a marine solar saltern.</title>
        <authorList>
            <person name="Han S."/>
        </authorList>
    </citation>
    <scope>NUCLEOTIDE SEQUENCE [LARGE SCALE GENOMIC DNA]</scope>
    <source>
        <strain evidence="4 5">GX10</strain>
    </source>
</reference>
<dbReference type="AlphaFoldDB" id="A0A2I8VL02"/>
<accession>A0A2I8VL02</accession>
<proteinExistence type="inferred from homology"/>
<keyword evidence="5" id="KW-1185">Reference proteome</keyword>
<dbReference type="Gene3D" id="3.40.50.720">
    <property type="entry name" value="NAD(P)-binding Rossmann-like Domain"/>
    <property type="match status" value="1"/>
</dbReference>
<gene>
    <name evidence="4" type="ORF">C2R22_13980</name>
</gene>
<evidence type="ECO:0000313" key="4">
    <source>
        <dbReference type="EMBL" id="AUV82610.1"/>
    </source>
</evidence>
<dbReference type="Gene3D" id="3.90.25.10">
    <property type="entry name" value="UDP-galactose 4-epimerase, domain 1"/>
    <property type="match status" value="1"/>
</dbReference>
<evidence type="ECO:0000256" key="2">
    <source>
        <dbReference type="ARBA" id="ARBA00022857"/>
    </source>
</evidence>
<dbReference type="PANTHER" id="PTHR42748">
    <property type="entry name" value="NITROGEN METABOLITE REPRESSION PROTEIN NMRA FAMILY MEMBER"/>
    <property type="match status" value="1"/>
</dbReference>
<dbReference type="EMBL" id="CP026309">
    <property type="protein sequence ID" value="AUV82610.1"/>
    <property type="molecule type" value="Genomic_DNA"/>
</dbReference>
<dbReference type="CDD" id="cd05251">
    <property type="entry name" value="NmrA_like_SDR_a"/>
    <property type="match status" value="1"/>
</dbReference>
<evidence type="ECO:0000256" key="1">
    <source>
        <dbReference type="ARBA" id="ARBA00006328"/>
    </source>
</evidence>
<keyword evidence="2" id="KW-0521">NADP</keyword>
<dbReference type="PANTHER" id="PTHR42748:SF7">
    <property type="entry name" value="NMRA LIKE REDOX SENSOR 1-RELATED"/>
    <property type="match status" value="1"/>
</dbReference>
<dbReference type="InterPro" id="IPR051164">
    <property type="entry name" value="NmrA-like_oxidored"/>
</dbReference>
<dbReference type="InterPro" id="IPR008030">
    <property type="entry name" value="NmrA-like"/>
</dbReference>
<protein>
    <submittedName>
        <fullName evidence="4">NmrA/HSCARG family protein</fullName>
    </submittedName>
</protein>
<dbReference type="InterPro" id="IPR036291">
    <property type="entry name" value="NAD(P)-bd_dom_sf"/>
</dbReference>